<comment type="caution">
    <text evidence="1">The sequence shown here is derived from an EMBL/GenBank/DDBJ whole genome shotgun (WGS) entry which is preliminary data.</text>
</comment>
<evidence type="ECO:0000313" key="1">
    <source>
        <dbReference type="EMBL" id="GAI71723.1"/>
    </source>
</evidence>
<organism evidence="1">
    <name type="scientific">marine sediment metagenome</name>
    <dbReference type="NCBI Taxonomy" id="412755"/>
    <lineage>
        <taxon>unclassified sequences</taxon>
        <taxon>metagenomes</taxon>
        <taxon>ecological metagenomes</taxon>
    </lineage>
</organism>
<reference evidence="1" key="1">
    <citation type="journal article" date="2014" name="Front. Microbiol.">
        <title>High frequency of phylogenetically diverse reductive dehalogenase-homologous genes in deep subseafloor sedimentary metagenomes.</title>
        <authorList>
            <person name="Kawai M."/>
            <person name="Futagami T."/>
            <person name="Toyoda A."/>
            <person name="Takaki Y."/>
            <person name="Nishi S."/>
            <person name="Hori S."/>
            <person name="Arai W."/>
            <person name="Tsubouchi T."/>
            <person name="Morono Y."/>
            <person name="Uchiyama I."/>
            <person name="Ito T."/>
            <person name="Fujiyama A."/>
            <person name="Inagaki F."/>
            <person name="Takami H."/>
        </authorList>
    </citation>
    <scope>NUCLEOTIDE SEQUENCE</scope>
    <source>
        <strain evidence="1">Expedition CK06-06</strain>
    </source>
</reference>
<dbReference type="EMBL" id="BARW01002506">
    <property type="protein sequence ID" value="GAI71723.1"/>
    <property type="molecule type" value="Genomic_DNA"/>
</dbReference>
<gene>
    <name evidence="1" type="ORF">S12H4_06939</name>
</gene>
<dbReference type="AlphaFoldDB" id="X1QTY5"/>
<accession>X1QTY5</accession>
<sequence length="221" mass="23552">MLEETLKRALQEALGAAYQILVESDTASGGSSTTLENDTKDWPIDEYAADEVRFTIDAVDYRRAITSNTDTELTFASILPPTWRALTPYSLGNFVSPSIYNGHKYECTTAGISGTPPMFMEPVWPTVNGNTVIDGTVVWTCRAGAVSAGLVYEIWRYVGISDLSDRASRLLGVISAGTNLIGKVNPQSEAGAGQAPVGVSVTAASTETTPRLVARTPSTNP</sequence>
<protein>
    <submittedName>
        <fullName evidence="1">Uncharacterized protein</fullName>
    </submittedName>
</protein>
<name>X1QTY5_9ZZZZ</name>
<proteinExistence type="predicted"/>